<dbReference type="AlphaFoldDB" id="A0A0B9GZQ6"/>
<name>A0A0B9GZQ6_9GAMM</name>
<dbReference type="GO" id="GO:0051536">
    <property type="term" value="F:iron-sulfur cluster binding"/>
    <property type="evidence" value="ECO:0007669"/>
    <property type="project" value="UniProtKB-KW"/>
</dbReference>
<dbReference type="EMBL" id="JWLZ01000185">
    <property type="protein sequence ID" value="KHT62107.1"/>
    <property type="molecule type" value="Genomic_DNA"/>
</dbReference>
<evidence type="ECO:0000313" key="17">
    <source>
        <dbReference type="Proteomes" id="UP000031278"/>
    </source>
</evidence>
<keyword evidence="7" id="KW-0411">Iron-sulfur</keyword>
<evidence type="ECO:0000259" key="15">
    <source>
        <dbReference type="PROSITE" id="PS51379"/>
    </source>
</evidence>
<dbReference type="SUPFAM" id="SSF54862">
    <property type="entry name" value="4Fe-4S ferredoxins"/>
    <property type="match status" value="1"/>
</dbReference>
<accession>A0A0B9GZQ6</accession>
<dbReference type="InterPro" id="IPR017900">
    <property type="entry name" value="4Fe4S_Fe_S_CS"/>
</dbReference>
<evidence type="ECO:0000313" key="16">
    <source>
        <dbReference type="EMBL" id="KHT62107.1"/>
    </source>
</evidence>
<dbReference type="PROSITE" id="PS51379">
    <property type="entry name" value="4FE4S_FER_2"/>
    <property type="match status" value="1"/>
</dbReference>
<dbReference type="Pfam" id="PF07992">
    <property type="entry name" value="Pyr_redox_2"/>
    <property type="match status" value="1"/>
</dbReference>
<dbReference type="InterPro" id="IPR036188">
    <property type="entry name" value="FAD/NAD-bd_sf"/>
</dbReference>
<evidence type="ECO:0000256" key="10">
    <source>
        <dbReference type="ARBA" id="ARBA00047685"/>
    </source>
</evidence>
<dbReference type="SUPFAM" id="SSF51971">
    <property type="entry name" value="Nucleotide-binding domain"/>
    <property type="match status" value="1"/>
</dbReference>
<dbReference type="SUPFAM" id="SSF46548">
    <property type="entry name" value="alpha-helical ferredoxin"/>
    <property type="match status" value="1"/>
</dbReference>
<dbReference type="InterPro" id="IPR017896">
    <property type="entry name" value="4Fe4S_Fe-S-bd"/>
</dbReference>
<comment type="caution">
    <text evidence="16">The sequence shown here is derived from an EMBL/GenBank/DDBJ whole genome shotgun (WGS) entry which is preliminary data.</text>
</comment>
<evidence type="ECO:0000256" key="1">
    <source>
        <dbReference type="ARBA" id="ARBA00001917"/>
    </source>
</evidence>
<dbReference type="InterPro" id="IPR023753">
    <property type="entry name" value="FAD/NAD-binding_dom"/>
</dbReference>
<dbReference type="InterPro" id="IPR028261">
    <property type="entry name" value="DPD_II"/>
</dbReference>
<reference evidence="16 17" key="1">
    <citation type="submission" date="2014-12" db="EMBL/GenBank/DDBJ databases">
        <title>Genome sequencing of Photobacterium gaetbulicola AD005a.</title>
        <authorList>
            <person name="Adrian T.G.S."/>
            <person name="Chan K.G."/>
        </authorList>
    </citation>
    <scope>NUCLEOTIDE SEQUENCE [LARGE SCALE GENOMIC DNA]</scope>
    <source>
        <strain evidence="16 17">AD005a</strain>
    </source>
</reference>
<proteinExistence type="predicted"/>
<evidence type="ECO:0000256" key="6">
    <source>
        <dbReference type="ARBA" id="ARBA00023004"/>
    </source>
</evidence>
<evidence type="ECO:0000256" key="7">
    <source>
        <dbReference type="ARBA" id="ARBA00023014"/>
    </source>
</evidence>
<dbReference type="Gene3D" id="1.10.1060.10">
    <property type="entry name" value="Alpha-helical ferredoxin"/>
    <property type="match status" value="1"/>
</dbReference>
<comment type="cofactor">
    <cofactor evidence="1">
        <name>FMN</name>
        <dbReference type="ChEBI" id="CHEBI:58210"/>
    </cofactor>
</comment>
<keyword evidence="5" id="KW-0560">Oxidoreductase</keyword>
<dbReference type="RefSeq" id="WP_039466148.1">
    <property type="nucleotide sequence ID" value="NZ_JWLZ01000185.1"/>
</dbReference>
<feature type="domain" description="4Fe-4S ferredoxin-type" evidence="15">
    <location>
        <begin position="937"/>
        <end position="965"/>
    </location>
</feature>
<sequence length="1038" mass="115592">MGDIMRPVPFGELLNRMFSEYKQSKSIFGIPEKQFYRKASEASLAVWGEYCETPVGPAAGPHTQLAQNIITSWLAGGRFMELKTVQKLDQLEIAKPCIDAEDECFNTEWSTEFTLLKAYDEYLKAWIALHLLEEVFAPRTDGEAKSFIFNMSVGYDLSGIQTPPMQKYIHDMLDSSEHPSFHAYISELKTFIQDPDFIREYQLEERVDRLNAMVDDIPAQLTRGVTLSTMHGCPPHEIEAICRYMIEDKGINTFVKLNPTLLGFERVRGILDNAGFDYVALSEESFSHDLQINDAKAMLHRLVDLGKEKGIGFGVKLTNTLGTINKKGRLPDKEMYMSGRALFPLSINVALELSREFNGTLPISYSGGASKFNIKEIFEAGIRPITMATDLLKPGGYLRLSDCAKELEGSDEWGMGKVDLVKLEALAAKSLDADYVQKEWRGPEEISVKKAVPLTDCYVAPCVTACPISQDIPEYIRLMGEHKYTEALEVIYARNALPSITGHICDHQCQYNCTRRDYEGALNIREMKKIALAKGWDEYKAKWHEPSLDTAKHPVAVIGAGPAGLSAAYFMARAGHPVTVFEKEKNAGGVVKNIIPQFRIPAEAIEHDIQFVTDHGVNIEYGCNPNLTVDVLKQSGFKYVCLGIGADKGNPISLAGDNTNIYKSLEFLRSFNDGEELKLGKHVVVVGAGNTAMDSARAALKVDGVEKVTILYRRTIAEMPAYKEEYEEAVEDGVQFMFLTNPEQFDADGKLTARVMELGEPDEKGRRRPVATDMTVELQADALITAVGEQSNCDVLSRMGIPMGEDGWPVVDRESCETAVENVFLMGDAHTGPSSIVSAISGGRKAATTILAREAQADEQLEAKSDVKVEAVYARKGDIQVKLIEANKLEEADREQFIEQEAKRCLECSYICSKCVDVCPNRANISLPIPGFRDQFQTLHLDAYCNECGNCAQFCPWDSKPYKDKFTLFNLREDFTNSTNAGFFVEGDEVLVRSQSEIYSFRINEQGNVDMPESLADEATIINYVMANHSYLLGKVDV</sequence>
<dbReference type="GO" id="GO:0046872">
    <property type="term" value="F:metal ion binding"/>
    <property type="evidence" value="ECO:0007669"/>
    <property type="project" value="UniProtKB-KW"/>
</dbReference>
<dbReference type="PROSITE" id="PS00198">
    <property type="entry name" value="4FE4S_FER_1"/>
    <property type="match status" value="1"/>
</dbReference>
<evidence type="ECO:0000256" key="14">
    <source>
        <dbReference type="ARBA" id="ARBA00049728"/>
    </source>
</evidence>
<dbReference type="SUPFAM" id="SSF51395">
    <property type="entry name" value="FMN-linked oxidoreductases"/>
    <property type="match status" value="1"/>
</dbReference>
<evidence type="ECO:0000256" key="12">
    <source>
        <dbReference type="ARBA" id="ARBA00049578"/>
    </source>
</evidence>
<comment type="subunit">
    <text evidence="13">Heterotetramer of 2 PreA and 2 PreT subunits.</text>
</comment>
<comment type="catalytic activity">
    <reaction evidence="10">
        <text>5,6-dihydrothymine + NAD(+) = thymine + NADH + H(+)</text>
        <dbReference type="Rhea" id="RHEA:28791"/>
        <dbReference type="ChEBI" id="CHEBI:15378"/>
        <dbReference type="ChEBI" id="CHEBI:17821"/>
        <dbReference type="ChEBI" id="CHEBI:27468"/>
        <dbReference type="ChEBI" id="CHEBI:57540"/>
        <dbReference type="ChEBI" id="CHEBI:57945"/>
        <dbReference type="EC" id="1.3.1.1"/>
    </reaction>
</comment>
<dbReference type="GO" id="GO:0004159">
    <property type="term" value="F:dihydropyrimidine dehydrogenase (NAD+) activity"/>
    <property type="evidence" value="ECO:0007669"/>
    <property type="project" value="UniProtKB-EC"/>
</dbReference>
<keyword evidence="4" id="KW-0479">Metal-binding</keyword>
<dbReference type="PANTHER" id="PTHR43073">
    <property type="entry name" value="DIHYDROPYRIMIDINE DEHYDROGENASE [NADP(+)]"/>
    <property type="match status" value="1"/>
</dbReference>
<evidence type="ECO:0000256" key="11">
    <source>
        <dbReference type="ARBA" id="ARBA00048792"/>
    </source>
</evidence>
<evidence type="ECO:0000256" key="4">
    <source>
        <dbReference type="ARBA" id="ARBA00022723"/>
    </source>
</evidence>
<dbReference type="InterPro" id="IPR017701">
    <property type="entry name" value="Se_rdtase_YgfK"/>
</dbReference>
<dbReference type="Proteomes" id="UP000031278">
    <property type="component" value="Unassembled WGS sequence"/>
</dbReference>
<comment type="function">
    <text evidence="12">Involved in pyrimidine base degradation. Catalyzes physiologically the reduction of uracil to 5,6-dihydrouracil (DHU) by using NADH as a specific cosubstrate. It also catalyzes the reverse reaction and the reduction of thymine to 5,6-dihydrothymine (DHT).</text>
</comment>
<keyword evidence="3" id="KW-0288">FMN</keyword>
<comment type="catalytic activity">
    <reaction evidence="11">
        <text>5,6-dihydrouracil + NAD(+) = uracil + NADH + H(+)</text>
        <dbReference type="Rhea" id="RHEA:20189"/>
        <dbReference type="ChEBI" id="CHEBI:15378"/>
        <dbReference type="ChEBI" id="CHEBI:15901"/>
        <dbReference type="ChEBI" id="CHEBI:17568"/>
        <dbReference type="ChEBI" id="CHEBI:57540"/>
        <dbReference type="ChEBI" id="CHEBI:57945"/>
        <dbReference type="EC" id="1.3.1.1"/>
    </reaction>
</comment>
<dbReference type="PANTHER" id="PTHR43073:SF2">
    <property type="entry name" value="DIHYDROPYRIMIDINE DEHYDROGENASE [NADP(+)]"/>
    <property type="match status" value="1"/>
</dbReference>
<evidence type="ECO:0000256" key="9">
    <source>
        <dbReference type="ARBA" id="ARBA00032722"/>
    </source>
</evidence>
<protein>
    <recommendedName>
        <fullName evidence="14">dihydrouracil dehydrogenase (NAD(+))</fullName>
        <ecNumber evidence="14">1.3.1.1</ecNumber>
    </recommendedName>
    <alternativeName>
        <fullName evidence="9">Dihydrothymine dehydrogenase</fullName>
    </alternativeName>
    <alternativeName>
        <fullName evidence="8">Dihydrouracil dehydrogenase</fullName>
    </alternativeName>
</protein>
<gene>
    <name evidence="16" type="ORF">RJ45_19550</name>
</gene>
<dbReference type="NCBIfam" id="TIGR03315">
    <property type="entry name" value="Se_ygfK"/>
    <property type="match status" value="1"/>
</dbReference>
<dbReference type="PRINTS" id="PR00419">
    <property type="entry name" value="ADXRDTASE"/>
</dbReference>
<evidence type="ECO:0000256" key="5">
    <source>
        <dbReference type="ARBA" id="ARBA00023002"/>
    </source>
</evidence>
<dbReference type="Pfam" id="PF14691">
    <property type="entry name" value="Fer4_20"/>
    <property type="match status" value="1"/>
</dbReference>
<keyword evidence="6" id="KW-0408">Iron</keyword>
<evidence type="ECO:0000256" key="13">
    <source>
        <dbReference type="ARBA" id="ARBA00049714"/>
    </source>
</evidence>
<dbReference type="EC" id="1.3.1.1" evidence="14"/>
<dbReference type="InterPro" id="IPR009051">
    <property type="entry name" value="Helical_ferredxn"/>
</dbReference>
<evidence type="ECO:0000256" key="8">
    <source>
        <dbReference type="ARBA" id="ARBA00030119"/>
    </source>
</evidence>
<evidence type="ECO:0000256" key="3">
    <source>
        <dbReference type="ARBA" id="ARBA00022643"/>
    </source>
</evidence>
<dbReference type="Gene3D" id="3.50.50.60">
    <property type="entry name" value="FAD/NAD(P)-binding domain"/>
    <property type="match status" value="2"/>
</dbReference>
<keyword evidence="2" id="KW-0285">Flavoprotein</keyword>
<organism evidence="16 17">
    <name type="scientific">Photobacterium gaetbulicola</name>
    <dbReference type="NCBI Taxonomy" id="1295392"/>
    <lineage>
        <taxon>Bacteria</taxon>
        <taxon>Pseudomonadati</taxon>
        <taxon>Pseudomonadota</taxon>
        <taxon>Gammaproteobacteria</taxon>
        <taxon>Vibrionales</taxon>
        <taxon>Vibrionaceae</taxon>
        <taxon>Photobacterium</taxon>
    </lineage>
</organism>
<evidence type="ECO:0000256" key="2">
    <source>
        <dbReference type="ARBA" id="ARBA00022630"/>
    </source>
</evidence>